<organism evidence="3 4">
    <name type="scientific">Agromyces seonyuensis</name>
    <dbReference type="NCBI Taxonomy" id="2662446"/>
    <lineage>
        <taxon>Bacteria</taxon>
        <taxon>Bacillati</taxon>
        <taxon>Actinomycetota</taxon>
        <taxon>Actinomycetes</taxon>
        <taxon>Micrococcales</taxon>
        <taxon>Microbacteriaceae</taxon>
        <taxon>Agromyces</taxon>
    </lineage>
</organism>
<dbReference type="SUPFAM" id="SSF53474">
    <property type="entry name" value="alpha/beta-Hydrolases"/>
    <property type="match status" value="1"/>
</dbReference>
<feature type="compositionally biased region" description="Basic residues" evidence="1">
    <location>
        <begin position="51"/>
        <end position="86"/>
    </location>
</feature>
<dbReference type="EMBL" id="WSTA01000003">
    <property type="protein sequence ID" value="MWB97205.1"/>
    <property type="molecule type" value="Genomic_DNA"/>
</dbReference>
<protein>
    <recommendedName>
        <fullName evidence="2">Serine aminopeptidase S33 domain-containing protein</fullName>
    </recommendedName>
</protein>
<dbReference type="AlphaFoldDB" id="A0A6I4NXG1"/>
<name>A0A6I4NXG1_9MICO</name>
<proteinExistence type="predicted"/>
<reference evidence="3 4" key="1">
    <citation type="submission" date="2019-12" db="EMBL/GenBank/DDBJ databases">
        <authorList>
            <person name="Kim Y.S."/>
        </authorList>
    </citation>
    <scope>NUCLEOTIDE SEQUENCE [LARGE SCALE GENOMIC DNA]</scope>
    <source>
        <strain evidence="3 4">MMS17-SY077</strain>
    </source>
</reference>
<keyword evidence="4" id="KW-1185">Reference proteome</keyword>
<feature type="compositionally biased region" description="Basic and acidic residues" evidence="1">
    <location>
        <begin position="590"/>
        <end position="606"/>
    </location>
</feature>
<feature type="compositionally biased region" description="Polar residues" evidence="1">
    <location>
        <begin position="241"/>
        <end position="251"/>
    </location>
</feature>
<comment type="caution">
    <text evidence="3">The sequence shown here is derived from an EMBL/GenBank/DDBJ whole genome shotgun (WGS) entry which is preliminary data.</text>
</comment>
<feature type="compositionally biased region" description="Low complexity" evidence="1">
    <location>
        <begin position="206"/>
        <end position="227"/>
    </location>
</feature>
<evidence type="ECO:0000313" key="3">
    <source>
        <dbReference type="EMBL" id="MWB97205.1"/>
    </source>
</evidence>
<feature type="region of interest" description="Disordered" evidence="1">
    <location>
        <begin position="1"/>
        <end position="276"/>
    </location>
</feature>
<sequence length="606" mass="65597">MDRRGRAQALERRRLHRRRLPDRLREGAGRLPPLDHGARGTRFGDAERAGARARRRRARRRLQRRPRSLLPHRHRRGGARVRRRAGRRVDGRRLAPRASRRRRHRGARRARRARPTGAPAHHRRRRERARGLTTQAGPPAAASADDGRERRPTASPAAKASTSAPKPRQVQPAIEVGESSIGTKTDSESGWYANQPKEPTTAGCDSASSTAPPTTSRPPATSSPTSSFERGAAGLGATESLLGSSHRSTSPAGAPATRRRFVGTRQRGAPGRRTGASISTKIRTAPAIPPNVVGSHPLGSGGHVRESEVRIDAGGAVLVGTLFEAEEPALAIVIHAATAVPSRIYASFARALVERGATVLTYDYRGTGRSARTPRSLDRGVRMRDWIDRDADAATDRLAELAPGLPLLAIGHSVGAHAIALGAGRGRLDGAVFVSMHLANTKLIPDPRERARVRLLLGAVAPVATRVVGYMPGRRFGLGEDLPAAAMLEWSGWTRKTEYFFDDPSMDARRRGAGYAIPTLYVGIDDDPWSTPHGMDRFAAHLPAAPIERLQLTPAPGSPAGHLGFFKPTQSDTLWPPVLEWVQRRAASARAERAARPSASTERDAR</sequence>
<dbReference type="InterPro" id="IPR022742">
    <property type="entry name" value="Hydrolase_4"/>
</dbReference>
<dbReference type="InterPro" id="IPR029058">
    <property type="entry name" value="AB_hydrolase_fold"/>
</dbReference>
<feature type="compositionally biased region" description="Low complexity" evidence="1">
    <location>
        <begin position="153"/>
        <end position="168"/>
    </location>
</feature>
<accession>A0A6I4NXG1</accession>
<dbReference type="Proteomes" id="UP000438182">
    <property type="component" value="Unassembled WGS sequence"/>
</dbReference>
<gene>
    <name evidence="3" type="ORF">GB864_01325</name>
</gene>
<evidence type="ECO:0000259" key="2">
    <source>
        <dbReference type="Pfam" id="PF12146"/>
    </source>
</evidence>
<evidence type="ECO:0000256" key="1">
    <source>
        <dbReference type="SAM" id="MobiDB-lite"/>
    </source>
</evidence>
<feature type="compositionally biased region" description="Basic and acidic residues" evidence="1">
    <location>
        <begin position="36"/>
        <end position="50"/>
    </location>
</feature>
<feature type="compositionally biased region" description="Basic and acidic residues" evidence="1">
    <location>
        <begin position="1"/>
        <end position="12"/>
    </location>
</feature>
<feature type="region of interest" description="Disordered" evidence="1">
    <location>
        <begin position="587"/>
        <end position="606"/>
    </location>
</feature>
<feature type="domain" description="Serine aminopeptidase S33" evidence="2">
    <location>
        <begin position="339"/>
        <end position="441"/>
    </location>
</feature>
<feature type="compositionally biased region" description="Basic residues" evidence="1">
    <location>
        <begin position="94"/>
        <end position="128"/>
    </location>
</feature>
<evidence type="ECO:0000313" key="4">
    <source>
        <dbReference type="Proteomes" id="UP000438182"/>
    </source>
</evidence>
<dbReference type="Gene3D" id="3.40.50.1820">
    <property type="entry name" value="alpha/beta hydrolase"/>
    <property type="match status" value="1"/>
</dbReference>
<dbReference type="Pfam" id="PF12146">
    <property type="entry name" value="Hydrolase_4"/>
    <property type="match status" value="1"/>
</dbReference>